<protein>
    <submittedName>
        <fullName evidence="1">Uncharacterized protein</fullName>
    </submittedName>
</protein>
<name>A0A2P2R312_RHIMU</name>
<sequence>MLGGGRLLGVSLHETCTRSGLNWNRS</sequence>
<dbReference type="AlphaFoldDB" id="A0A2P2R312"/>
<dbReference type="EMBL" id="GGEC01093151">
    <property type="protein sequence ID" value="MBX73635.1"/>
    <property type="molecule type" value="Transcribed_RNA"/>
</dbReference>
<organism evidence="1">
    <name type="scientific">Rhizophora mucronata</name>
    <name type="common">Asiatic mangrove</name>
    <dbReference type="NCBI Taxonomy" id="61149"/>
    <lineage>
        <taxon>Eukaryota</taxon>
        <taxon>Viridiplantae</taxon>
        <taxon>Streptophyta</taxon>
        <taxon>Embryophyta</taxon>
        <taxon>Tracheophyta</taxon>
        <taxon>Spermatophyta</taxon>
        <taxon>Magnoliopsida</taxon>
        <taxon>eudicotyledons</taxon>
        <taxon>Gunneridae</taxon>
        <taxon>Pentapetalae</taxon>
        <taxon>rosids</taxon>
        <taxon>fabids</taxon>
        <taxon>Malpighiales</taxon>
        <taxon>Rhizophoraceae</taxon>
        <taxon>Rhizophora</taxon>
    </lineage>
</organism>
<proteinExistence type="predicted"/>
<reference evidence="1" key="1">
    <citation type="submission" date="2018-02" db="EMBL/GenBank/DDBJ databases">
        <title>Rhizophora mucronata_Transcriptome.</title>
        <authorList>
            <person name="Meera S.P."/>
            <person name="Sreeshan A."/>
            <person name="Augustine A."/>
        </authorList>
    </citation>
    <scope>NUCLEOTIDE SEQUENCE</scope>
    <source>
        <tissue evidence="1">Leaf</tissue>
    </source>
</reference>
<accession>A0A2P2R312</accession>
<evidence type="ECO:0000313" key="1">
    <source>
        <dbReference type="EMBL" id="MBX73635.1"/>
    </source>
</evidence>